<sequence length="136" mass="14960">MGDWEMTDLLQERHGVQVLMCDPAGPTVVTEQDALDLIGSALFNAEIVAVPVSRLDEKFFSLGTRIAGEIMQKFVNYRMRLAIVGDISRHIEASAALRALVHESNAASHIWFLPDVEALDARLETTGTKGRGQRPS</sequence>
<keyword evidence="3" id="KW-1185">Reference proteome</keyword>
<dbReference type="EMBL" id="BAAASG010000007">
    <property type="protein sequence ID" value="GAA2489931.1"/>
    <property type="molecule type" value="Genomic_DNA"/>
</dbReference>
<gene>
    <name evidence="2" type="ORF">GCM10010276_31130</name>
</gene>
<evidence type="ECO:0000259" key="1">
    <source>
        <dbReference type="Pfam" id="PF13788"/>
    </source>
</evidence>
<name>A0ABP5Z3Q1_STRLO</name>
<evidence type="ECO:0000313" key="3">
    <source>
        <dbReference type="Proteomes" id="UP001501777"/>
    </source>
</evidence>
<reference evidence="3" key="1">
    <citation type="journal article" date="2019" name="Int. J. Syst. Evol. Microbiol.">
        <title>The Global Catalogue of Microorganisms (GCM) 10K type strain sequencing project: providing services to taxonomists for standard genome sequencing and annotation.</title>
        <authorList>
            <consortium name="The Broad Institute Genomics Platform"/>
            <consortium name="The Broad Institute Genome Sequencing Center for Infectious Disease"/>
            <person name="Wu L."/>
            <person name="Ma J."/>
        </authorList>
    </citation>
    <scope>NUCLEOTIDE SEQUENCE [LARGE SCALE GENOMIC DNA]</scope>
    <source>
        <strain evidence="3">JCM 4395</strain>
    </source>
</reference>
<dbReference type="Pfam" id="PF13788">
    <property type="entry name" value="DUF4180"/>
    <property type="match status" value="1"/>
</dbReference>
<dbReference type="InterPro" id="IPR025438">
    <property type="entry name" value="DUF4180"/>
</dbReference>
<feature type="domain" description="DUF4180" evidence="1">
    <location>
        <begin position="14"/>
        <end position="123"/>
    </location>
</feature>
<comment type="caution">
    <text evidence="2">The sequence shown here is derived from an EMBL/GenBank/DDBJ whole genome shotgun (WGS) entry which is preliminary data.</text>
</comment>
<accession>A0ABP5Z3Q1</accession>
<organism evidence="2 3">
    <name type="scientific">Streptomyces longisporus</name>
    <dbReference type="NCBI Taxonomy" id="1948"/>
    <lineage>
        <taxon>Bacteria</taxon>
        <taxon>Bacillati</taxon>
        <taxon>Actinomycetota</taxon>
        <taxon>Actinomycetes</taxon>
        <taxon>Kitasatosporales</taxon>
        <taxon>Streptomycetaceae</taxon>
        <taxon>Streptomyces</taxon>
    </lineage>
</organism>
<dbReference type="Proteomes" id="UP001501777">
    <property type="component" value="Unassembled WGS sequence"/>
</dbReference>
<protein>
    <recommendedName>
        <fullName evidence="1">DUF4180 domain-containing protein</fullName>
    </recommendedName>
</protein>
<proteinExistence type="predicted"/>
<evidence type="ECO:0000313" key="2">
    <source>
        <dbReference type="EMBL" id="GAA2489931.1"/>
    </source>
</evidence>